<sequence>MRAAGSVTVRHVISRTPKNQWYVAEAAKVMRSFRRNAIGRCWVACASTFGWAG</sequence>
<dbReference type="Proteomes" id="UP000002256">
    <property type="component" value="Plasmid pR132502"/>
</dbReference>
<keyword evidence="1" id="KW-0614">Plasmid</keyword>
<protein>
    <submittedName>
        <fullName evidence="1">Uncharacterized protein</fullName>
    </submittedName>
</protein>
<name>C6B794_RHILS</name>
<dbReference type="EMBL" id="CP001624">
    <property type="protein sequence ID" value="ACS59952.1"/>
    <property type="molecule type" value="Genomic_DNA"/>
</dbReference>
<dbReference type="KEGG" id="rlg:Rleg_6919"/>
<geneLocation type="plasmid" evidence="1 2">
    <name>pR132502</name>
</geneLocation>
<proteinExistence type="predicted"/>
<evidence type="ECO:0000313" key="1">
    <source>
        <dbReference type="EMBL" id="ACS59952.1"/>
    </source>
</evidence>
<evidence type="ECO:0000313" key="2">
    <source>
        <dbReference type="Proteomes" id="UP000002256"/>
    </source>
</evidence>
<reference evidence="1 2" key="1">
    <citation type="journal article" date="2010" name="Stand. Genomic Sci.">
        <title>Complete genome sequence of Rhizobium leguminosarum bv. trifolii strain WSM1325, an effective microsymbiont of annual Mediterranean clovers.</title>
        <authorList>
            <person name="Reeve W."/>
            <person name="O'Hara G."/>
            <person name="Chain P."/>
            <person name="Ardley J."/>
            <person name="Brau L."/>
            <person name="Nandesena K."/>
            <person name="Tiwari R."/>
            <person name="Copeland A."/>
            <person name="Nolan M."/>
            <person name="Han C."/>
            <person name="Brettin T."/>
            <person name="Land M."/>
            <person name="Ovchinikova G."/>
            <person name="Ivanova N."/>
            <person name="Mavromatis K."/>
            <person name="Markowitz V."/>
            <person name="Kyrpides N."/>
            <person name="Melino V."/>
            <person name="Denton M."/>
            <person name="Yates R."/>
            <person name="Howieson J."/>
        </authorList>
    </citation>
    <scope>NUCLEOTIDE SEQUENCE [LARGE SCALE GENOMIC DNA]</scope>
    <source>
        <strain evidence="2">WSM1325</strain>
        <plasmid evidence="2">Plasmid pR132502</plasmid>
    </source>
</reference>
<organism evidence="1 2">
    <name type="scientific">Rhizobium leguminosarum bv. trifolii (strain WSM1325)</name>
    <dbReference type="NCBI Taxonomy" id="395491"/>
    <lineage>
        <taxon>Bacteria</taxon>
        <taxon>Pseudomonadati</taxon>
        <taxon>Pseudomonadota</taxon>
        <taxon>Alphaproteobacteria</taxon>
        <taxon>Hyphomicrobiales</taxon>
        <taxon>Rhizobiaceae</taxon>
        <taxon>Rhizobium/Agrobacterium group</taxon>
        <taxon>Rhizobium</taxon>
    </lineage>
</organism>
<dbReference type="AlphaFoldDB" id="C6B794"/>
<accession>C6B794</accession>
<gene>
    <name evidence="1" type="ordered locus">Rleg_6919</name>
</gene>
<dbReference type="HOGENOM" id="CLU_3065508_0_0_5"/>